<evidence type="ECO:0000256" key="2">
    <source>
        <dbReference type="ARBA" id="ARBA00022884"/>
    </source>
</evidence>
<dbReference type="EnsemblMetazoa" id="AFUN003292-RA">
    <property type="protein sequence ID" value="AFUN003292-PA"/>
    <property type="gene ID" value="AFUN003292"/>
</dbReference>
<dbReference type="GO" id="GO:0003725">
    <property type="term" value="F:double-stranded RNA binding"/>
    <property type="evidence" value="ECO:0007669"/>
    <property type="project" value="TreeGrafter"/>
</dbReference>
<keyword evidence="2 3" id="KW-0694">RNA-binding</keyword>
<dbReference type="STRING" id="62324.A0A182RAS8"/>
<dbReference type="InterPro" id="IPR001005">
    <property type="entry name" value="SANT/Myb"/>
</dbReference>
<accession>A0A182RAS8</accession>
<dbReference type="FunFam" id="1.10.10.60:FF:000452">
    <property type="entry name" value="Chromatin complexes subunit BAP18"/>
    <property type="match status" value="1"/>
</dbReference>
<dbReference type="Pfam" id="PF00035">
    <property type="entry name" value="dsrm"/>
    <property type="match status" value="2"/>
</dbReference>
<dbReference type="SUPFAM" id="SSF54768">
    <property type="entry name" value="dsRNA-binding domain-like"/>
    <property type="match status" value="2"/>
</dbReference>
<proteinExistence type="predicted"/>
<protein>
    <recommendedName>
        <fullName evidence="5">DRBM domain-containing protein</fullName>
    </recommendedName>
</protein>
<dbReference type="AlphaFoldDB" id="A0A182RAS8"/>
<dbReference type="CDD" id="cd00167">
    <property type="entry name" value="SANT"/>
    <property type="match status" value="1"/>
</dbReference>
<dbReference type="GO" id="GO:0005634">
    <property type="term" value="C:nucleus"/>
    <property type="evidence" value="ECO:0007669"/>
    <property type="project" value="UniProtKB-SubCell"/>
</dbReference>
<dbReference type="GO" id="GO:0005737">
    <property type="term" value="C:cytoplasm"/>
    <property type="evidence" value="ECO:0007669"/>
    <property type="project" value="TreeGrafter"/>
</dbReference>
<dbReference type="GO" id="GO:0070578">
    <property type="term" value="C:RISC-loading complex"/>
    <property type="evidence" value="ECO:0007669"/>
    <property type="project" value="TreeGrafter"/>
</dbReference>
<reference evidence="6" key="1">
    <citation type="submission" date="2020-05" db="UniProtKB">
        <authorList>
            <consortium name="EnsemblMetazoa"/>
        </authorList>
    </citation>
    <scope>IDENTIFICATION</scope>
    <source>
        <strain evidence="6">FUMOZ</strain>
    </source>
</reference>
<dbReference type="GO" id="GO:0035197">
    <property type="term" value="F:siRNA binding"/>
    <property type="evidence" value="ECO:0007669"/>
    <property type="project" value="TreeGrafter"/>
</dbReference>
<feature type="domain" description="DRBM" evidence="5">
    <location>
        <begin position="11"/>
        <end position="82"/>
    </location>
</feature>
<feature type="compositionally biased region" description="Low complexity" evidence="4">
    <location>
        <begin position="508"/>
        <end position="527"/>
    </location>
</feature>
<dbReference type="CDD" id="cd00048">
    <property type="entry name" value="DSRM_SF"/>
    <property type="match status" value="1"/>
</dbReference>
<dbReference type="Pfam" id="PF00249">
    <property type="entry name" value="Myb_DNA-binding"/>
    <property type="match status" value="1"/>
</dbReference>
<dbReference type="VEuPathDB" id="VectorBase:AFUN003292"/>
<dbReference type="VEuPathDB" id="VectorBase:AFUN2_009956"/>
<dbReference type="PROSITE" id="PS50137">
    <property type="entry name" value="DS_RBD"/>
    <property type="match status" value="2"/>
</dbReference>
<dbReference type="PANTHER" id="PTHR46205">
    <property type="entry name" value="LOQUACIOUS, ISOFORM B"/>
    <property type="match status" value="1"/>
</dbReference>
<dbReference type="PANTHER" id="PTHR46205:SF4">
    <property type="entry name" value="LD06392P"/>
    <property type="match status" value="1"/>
</dbReference>
<dbReference type="GO" id="GO:0030422">
    <property type="term" value="P:siRNA processing"/>
    <property type="evidence" value="ECO:0007669"/>
    <property type="project" value="TreeGrafter"/>
</dbReference>
<evidence type="ECO:0000256" key="3">
    <source>
        <dbReference type="PROSITE-ProRule" id="PRU00266"/>
    </source>
</evidence>
<evidence type="ECO:0000313" key="6">
    <source>
        <dbReference type="EnsemblMetazoa" id="AFUN003292-PA"/>
    </source>
</evidence>
<organism evidence="6">
    <name type="scientific">Anopheles funestus</name>
    <name type="common">African malaria mosquito</name>
    <dbReference type="NCBI Taxonomy" id="62324"/>
    <lineage>
        <taxon>Eukaryota</taxon>
        <taxon>Metazoa</taxon>
        <taxon>Ecdysozoa</taxon>
        <taxon>Arthropoda</taxon>
        <taxon>Hexapoda</taxon>
        <taxon>Insecta</taxon>
        <taxon>Pterygota</taxon>
        <taxon>Neoptera</taxon>
        <taxon>Endopterygota</taxon>
        <taxon>Diptera</taxon>
        <taxon>Nematocera</taxon>
        <taxon>Culicoidea</taxon>
        <taxon>Culicidae</taxon>
        <taxon>Anophelinae</taxon>
        <taxon>Anopheles</taxon>
    </lineage>
</organism>
<dbReference type="InterPro" id="IPR009057">
    <property type="entry name" value="Homeodomain-like_sf"/>
</dbReference>
<evidence type="ECO:0000256" key="4">
    <source>
        <dbReference type="SAM" id="MobiDB-lite"/>
    </source>
</evidence>
<dbReference type="GO" id="GO:0016442">
    <property type="term" value="C:RISC complex"/>
    <property type="evidence" value="ECO:0007669"/>
    <property type="project" value="TreeGrafter"/>
</dbReference>
<dbReference type="SMART" id="SM00358">
    <property type="entry name" value="DSRM"/>
    <property type="match status" value="2"/>
</dbReference>
<dbReference type="GO" id="GO:0070920">
    <property type="term" value="P:regulation of regulatory ncRNA processing"/>
    <property type="evidence" value="ECO:0007669"/>
    <property type="project" value="TreeGrafter"/>
</dbReference>
<evidence type="ECO:0000259" key="5">
    <source>
        <dbReference type="PROSITE" id="PS50137"/>
    </source>
</evidence>
<dbReference type="InterPro" id="IPR014720">
    <property type="entry name" value="dsRBD_dom"/>
</dbReference>
<dbReference type="SMART" id="SM00717">
    <property type="entry name" value="SANT"/>
    <property type="match status" value="1"/>
</dbReference>
<dbReference type="InterPro" id="IPR051247">
    <property type="entry name" value="RLC_Component"/>
</dbReference>
<feature type="domain" description="DRBM" evidence="5">
    <location>
        <begin position="109"/>
        <end position="177"/>
    </location>
</feature>
<evidence type="ECO:0000256" key="1">
    <source>
        <dbReference type="ARBA" id="ARBA00004123"/>
    </source>
</evidence>
<dbReference type="VEuPathDB" id="VectorBase:AFUN2_009769"/>
<feature type="region of interest" description="Disordered" evidence="4">
    <location>
        <begin position="506"/>
        <end position="527"/>
    </location>
</feature>
<dbReference type="SUPFAM" id="SSF46689">
    <property type="entry name" value="Homeodomain-like"/>
    <property type="match status" value="1"/>
</dbReference>
<dbReference type="Gene3D" id="1.10.10.60">
    <property type="entry name" value="Homeodomain-like"/>
    <property type="match status" value="1"/>
</dbReference>
<dbReference type="Gene3D" id="3.30.160.20">
    <property type="match status" value="2"/>
</dbReference>
<comment type="subcellular location">
    <subcellularLocation>
        <location evidence="1">Nucleus</location>
    </subcellularLocation>
</comment>
<name>A0A182RAS8_ANOFN</name>
<sequence>MSKAKVLKGKMPVTMLQEMCAKAKSTLPMYQFINEEISPHGPNVKLFTYQVCALGEEANGVGRSKQESKHEAAWQLIRKALDLPADEEDEMVESAEERGSLAALELGADRVCQVRDICVQRNFPLPEMVLVRNYGPSHAPVFEYECRIRDIVRRGIHATKKGAKQIACQEMIKTLQSMPVEQESLQILSLDQAIEEADDTNENVIRTYREYTQSDNKKKLGVSIADRHMFFLELPQERIDDARRLLLDPNETEREKCLRIAATLGLKSKIAVSNPNLPMIKGSHMNTFELVNPDYDCLIIGEGDTLYTNVCEYFVRMLNFKSKPQDTPNDNLIIRLYSSLVRQAYTCLPTLPSRTNRLLKKSKSWFNRTSLGSTSRQRYCSAPVDKFLSYTDLTGDWFKNQTRSEISEDHLGCPYVGEIFTAAGAAFNSLGELTMQLHPSSDSPTGSKWTDEEIEMLRSAVTRFSEDLSKISQRIKGRTVSQIRHTLKKKAFEDAGLPMRQLTQTIPTQSHHQQPHVSPHQQQQQQQIIVTSSAVTHYEETVPPSTIITHPMVIESVIKDENADSSGLLCQTTDISMTLNRLNTQEHEADVEGIGSSEMKLEFEPGTEEVAG</sequence>